<dbReference type="Proteomes" id="UP000826212">
    <property type="component" value="Chromosome"/>
</dbReference>
<evidence type="ECO:0000313" key="2">
    <source>
        <dbReference type="Proteomes" id="UP000826212"/>
    </source>
</evidence>
<reference evidence="1" key="1">
    <citation type="submission" date="2021-08" db="EMBL/GenBank/DDBJ databases">
        <title>Novel anaerobic bacterium isolated from sea squirt in East Sea, Republic of Korea.</title>
        <authorList>
            <person name="Nguyen T.H."/>
            <person name="Li Z."/>
            <person name="Lee Y.-J."/>
            <person name="Ko J."/>
            <person name="Kim S.-G."/>
        </authorList>
    </citation>
    <scope>NUCLEOTIDE SEQUENCE</scope>
    <source>
        <strain evidence="1">KCTC 25031</strain>
    </source>
</reference>
<gene>
    <name evidence="1" type="ORF">K4L44_01680</name>
</gene>
<name>A0AC61NG55_9BACT</name>
<organism evidence="1 2">
    <name type="scientific">Halosquirtibacter laminarini</name>
    <dbReference type="NCBI Taxonomy" id="3374600"/>
    <lineage>
        <taxon>Bacteria</taxon>
        <taxon>Pseudomonadati</taxon>
        <taxon>Bacteroidota</taxon>
        <taxon>Bacteroidia</taxon>
        <taxon>Marinilabiliales</taxon>
        <taxon>Prolixibacteraceae</taxon>
        <taxon>Halosquirtibacter</taxon>
    </lineage>
</organism>
<keyword evidence="2" id="KW-1185">Reference proteome</keyword>
<accession>A0AC61NG55</accession>
<dbReference type="EMBL" id="CP081303">
    <property type="protein sequence ID" value="QZE14606.1"/>
    <property type="molecule type" value="Genomic_DNA"/>
</dbReference>
<protein>
    <submittedName>
        <fullName evidence="1">DUF3127 domain-containing protein</fullName>
    </submittedName>
</protein>
<sequence length="135" mass="14960">MSFTVKGKLEKVLDMVTGTSARGEWKKREFVITTQEEQYPKTICFTLFNDKVSLIEGFQPGSDVEVSFQVESREYQGRYFHNVNAWRIQPAVAAAPGEAQGTVPQFDPNSFATPASNDNTAANNSAASEDDDLPF</sequence>
<proteinExistence type="predicted"/>
<evidence type="ECO:0000313" key="1">
    <source>
        <dbReference type="EMBL" id="QZE14606.1"/>
    </source>
</evidence>